<evidence type="ECO:0000313" key="1">
    <source>
        <dbReference type="EMBL" id="NKF24549.1"/>
    </source>
</evidence>
<reference evidence="1" key="1">
    <citation type="submission" date="2020-03" db="EMBL/GenBank/DDBJ databases">
        <title>Solimonas marina sp. nov., isolated from deep seawater of the Pacific Ocean.</title>
        <authorList>
            <person name="Liu X."/>
            <person name="Lai Q."/>
            <person name="Sun F."/>
            <person name="Gai Y."/>
            <person name="Li G."/>
            <person name="Shao Z."/>
        </authorList>
    </citation>
    <scope>NUCLEOTIDE SEQUENCE</scope>
    <source>
        <strain evidence="1">C16B3</strain>
    </source>
</reference>
<dbReference type="RefSeq" id="WP_168149855.1">
    <property type="nucleotide sequence ID" value="NZ_JAAVXB010000016.1"/>
</dbReference>
<name>A0A970BAL0_9GAMM</name>
<dbReference type="PANTHER" id="PTHR35802">
    <property type="entry name" value="PROTEASE SYNTHASE AND SPORULATION PROTEIN PAI 2"/>
    <property type="match status" value="1"/>
</dbReference>
<dbReference type="Proteomes" id="UP000653472">
    <property type="component" value="Unassembled WGS sequence"/>
</dbReference>
<organism evidence="1 2">
    <name type="scientific">Solimonas marina</name>
    <dbReference type="NCBI Taxonomy" id="2714601"/>
    <lineage>
        <taxon>Bacteria</taxon>
        <taxon>Pseudomonadati</taxon>
        <taxon>Pseudomonadota</taxon>
        <taxon>Gammaproteobacteria</taxon>
        <taxon>Nevskiales</taxon>
        <taxon>Nevskiaceae</taxon>
        <taxon>Solimonas</taxon>
    </lineage>
</organism>
<gene>
    <name evidence="1" type="ORF">G7Y82_19740</name>
</gene>
<comment type="caution">
    <text evidence="1">The sequence shown here is derived from an EMBL/GenBank/DDBJ whole genome shotgun (WGS) entry which is preliminary data.</text>
</comment>
<protein>
    <submittedName>
        <fullName evidence="1">FMN-binding negative transcriptional regulator</fullName>
    </submittedName>
</protein>
<sequence>MTLYTPRPFEGRERALALKLVADQPFATLITNVDASEPLVTHLPLEWREDALWGHMARANPHWQRFAEGRTVAIFHGPHAYVSPRWYAEPERHVPTWNYAVVHMAVRPELLGEAAARELLMATVVRYDPEFTTAPERLDALLPYIVAFRMPIERIDAKFKMSQNRTPADRAGVIAALAVGDGQERAVADWMQKHDHD</sequence>
<accession>A0A970BAL0</accession>
<evidence type="ECO:0000313" key="2">
    <source>
        <dbReference type="Proteomes" id="UP000653472"/>
    </source>
</evidence>
<dbReference type="PIRSF" id="PIRSF010372">
    <property type="entry name" value="PaiB"/>
    <property type="match status" value="1"/>
</dbReference>
<dbReference type="SUPFAM" id="SSF50475">
    <property type="entry name" value="FMN-binding split barrel"/>
    <property type="match status" value="1"/>
</dbReference>
<dbReference type="InterPro" id="IPR012349">
    <property type="entry name" value="Split_barrel_FMN-bd"/>
</dbReference>
<dbReference type="AlphaFoldDB" id="A0A970BAL0"/>
<dbReference type="EMBL" id="JAAVXB010000016">
    <property type="protein sequence ID" value="NKF24549.1"/>
    <property type="molecule type" value="Genomic_DNA"/>
</dbReference>
<proteinExistence type="predicted"/>
<dbReference type="Pfam" id="PF04299">
    <property type="entry name" value="FMN_bind_2"/>
    <property type="match status" value="1"/>
</dbReference>
<dbReference type="InterPro" id="IPR007396">
    <property type="entry name" value="TR_PAI2-type"/>
</dbReference>
<dbReference type="Gene3D" id="2.30.110.10">
    <property type="entry name" value="Electron Transport, Fmn-binding Protein, Chain A"/>
    <property type="match status" value="1"/>
</dbReference>
<keyword evidence="2" id="KW-1185">Reference proteome</keyword>
<dbReference type="PANTHER" id="PTHR35802:SF1">
    <property type="entry name" value="PROTEASE SYNTHASE AND SPORULATION PROTEIN PAI 2"/>
    <property type="match status" value="1"/>
</dbReference>